<evidence type="ECO:0000259" key="14">
    <source>
        <dbReference type="PROSITE" id="PS51975"/>
    </source>
</evidence>
<dbReference type="PANTHER" id="PTHR10954:SF18">
    <property type="entry name" value="RIBONUCLEASE HII"/>
    <property type="match status" value="1"/>
</dbReference>
<dbReference type="Pfam" id="PF01351">
    <property type="entry name" value="RNase_HII"/>
    <property type="match status" value="1"/>
</dbReference>
<feature type="binding site" evidence="12">
    <location>
        <position position="35"/>
    </location>
    <ligand>
        <name>a divalent metal cation</name>
        <dbReference type="ChEBI" id="CHEBI:60240"/>
    </ligand>
</feature>
<dbReference type="GO" id="GO:0006298">
    <property type="term" value="P:mismatch repair"/>
    <property type="evidence" value="ECO:0007669"/>
    <property type="project" value="TreeGrafter"/>
</dbReference>
<dbReference type="InterPro" id="IPR001352">
    <property type="entry name" value="RNase_HII/HIII"/>
</dbReference>
<evidence type="ECO:0000256" key="3">
    <source>
        <dbReference type="ARBA" id="ARBA00004065"/>
    </source>
</evidence>
<dbReference type="Proteomes" id="UP000195981">
    <property type="component" value="Unassembled WGS sequence"/>
</dbReference>
<keyword evidence="9 12" id="KW-0255">Endonuclease</keyword>
<sequence>MAAARARRPAVDPTLEVERGLIDELGGSGVVVGLDEVGRGALAGPVVVGACAVRFAGGEPVAALPVGVRDSKALTARRREALVAPIGEAAHAHGLGWASAAEIDEHGIMEALALAALRALDALGCPVDAIVLDGSADVLSGRLAAAAPGAVVPRVTLRVGADRDCASVAAASVLAKVARDARMVELSRSAPDYRWDANKGYGAAAHREAIERCGVHEEHRRSWNLGVRTALRADVLWSADVAGAQRAPGARPDPQEATR</sequence>
<evidence type="ECO:0000256" key="9">
    <source>
        <dbReference type="ARBA" id="ARBA00022759"/>
    </source>
</evidence>
<dbReference type="GO" id="GO:0005737">
    <property type="term" value="C:cytoplasm"/>
    <property type="evidence" value="ECO:0007669"/>
    <property type="project" value="UniProtKB-SubCell"/>
</dbReference>
<evidence type="ECO:0000256" key="4">
    <source>
        <dbReference type="ARBA" id="ARBA00004496"/>
    </source>
</evidence>
<feature type="binding site" evidence="12">
    <location>
        <position position="133"/>
    </location>
    <ligand>
        <name>a divalent metal cation</name>
        <dbReference type="ChEBI" id="CHEBI:60240"/>
    </ligand>
</feature>
<keyword evidence="10 12" id="KW-0378">Hydrolase</keyword>
<dbReference type="GO" id="GO:0032299">
    <property type="term" value="C:ribonuclease H2 complex"/>
    <property type="evidence" value="ECO:0007669"/>
    <property type="project" value="TreeGrafter"/>
</dbReference>
<dbReference type="GO" id="GO:0046872">
    <property type="term" value="F:metal ion binding"/>
    <property type="evidence" value="ECO:0007669"/>
    <property type="project" value="UniProtKB-KW"/>
</dbReference>
<proteinExistence type="inferred from homology"/>
<comment type="function">
    <text evidence="3 13">Endonuclease that specifically degrades the RNA of RNA-DNA hybrids.</text>
</comment>
<feature type="binding site" evidence="12">
    <location>
        <position position="36"/>
    </location>
    <ligand>
        <name>a divalent metal cation</name>
        <dbReference type="ChEBI" id="CHEBI:60240"/>
    </ligand>
</feature>
<evidence type="ECO:0000256" key="2">
    <source>
        <dbReference type="ARBA" id="ARBA00001946"/>
    </source>
</evidence>
<keyword evidence="8 12" id="KW-0479">Metal-binding</keyword>
<keyword evidence="6" id="KW-0963">Cytoplasm</keyword>
<evidence type="ECO:0000256" key="10">
    <source>
        <dbReference type="ARBA" id="ARBA00022801"/>
    </source>
</evidence>
<protein>
    <recommendedName>
        <fullName evidence="13">Ribonuclease</fullName>
        <ecNumber evidence="13">3.1.26.4</ecNumber>
    </recommendedName>
</protein>
<evidence type="ECO:0000256" key="7">
    <source>
        <dbReference type="ARBA" id="ARBA00022722"/>
    </source>
</evidence>
<evidence type="ECO:0000256" key="13">
    <source>
        <dbReference type="RuleBase" id="RU003515"/>
    </source>
</evidence>
<keyword evidence="16" id="KW-1185">Reference proteome</keyword>
<organism evidence="15 16">
    <name type="scientific">Brachybacterium nesterenkovii</name>
    <dbReference type="NCBI Taxonomy" id="47847"/>
    <lineage>
        <taxon>Bacteria</taxon>
        <taxon>Bacillati</taxon>
        <taxon>Actinomycetota</taxon>
        <taxon>Actinomycetes</taxon>
        <taxon>Micrococcales</taxon>
        <taxon>Dermabacteraceae</taxon>
        <taxon>Brachybacterium</taxon>
    </lineage>
</organism>
<evidence type="ECO:0000313" key="16">
    <source>
        <dbReference type="Proteomes" id="UP000195981"/>
    </source>
</evidence>
<dbReference type="SUPFAM" id="SSF53098">
    <property type="entry name" value="Ribonuclease H-like"/>
    <property type="match status" value="1"/>
</dbReference>
<dbReference type="OrthoDB" id="9803420at2"/>
<evidence type="ECO:0000256" key="5">
    <source>
        <dbReference type="ARBA" id="ARBA00007383"/>
    </source>
</evidence>
<keyword evidence="11" id="KW-0464">Manganese</keyword>
<dbReference type="GO" id="GO:0004523">
    <property type="term" value="F:RNA-DNA hybrid ribonuclease activity"/>
    <property type="evidence" value="ECO:0007669"/>
    <property type="project" value="UniProtKB-UniRule"/>
</dbReference>
<feature type="domain" description="RNase H type-2" evidence="14">
    <location>
        <begin position="29"/>
        <end position="235"/>
    </location>
</feature>
<comment type="subcellular location">
    <subcellularLocation>
        <location evidence="4">Cytoplasm</location>
    </subcellularLocation>
</comment>
<evidence type="ECO:0000313" key="15">
    <source>
        <dbReference type="EMBL" id="SLM89126.1"/>
    </source>
</evidence>
<name>A0A1X6WUW7_9MICO</name>
<comment type="catalytic activity">
    <reaction evidence="1 12 13">
        <text>Endonucleolytic cleavage to 5'-phosphomonoester.</text>
        <dbReference type="EC" id="3.1.26.4"/>
    </reaction>
</comment>
<dbReference type="InterPro" id="IPR012337">
    <property type="entry name" value="RNaseH-like_sf"/>
</dbReference>
<evidence type="ECO:0000256" key="8">
    <source>
        <dbReference type="ARBA" id="ARBA00022723"/>
    </source>
</evidence>
<dbReference type="EC" id="3.1.26.4" evidence="13"/>
<dbReference type="RefSeq" id="WP_087102539.1">
    <property type="nucleotide sequence ID" value="NZ_FWFG01000027.1"/>
</dbReference>
<dbReference type="InterPro" id="IPR022898">
    <property type="entry name" value="RNase_HII"/>
</dbReference>
<reference evidence="15 16" key="1">
    <citation type="submission" date="2017-02" db="EMBL/GenBank/DDBJ databases">
        <authorList>
            <person name="Peterson S.W."/>
        </authorList>
    </citation>
    <scope>NUCLEOTIDE SEQUENCE [LARGE SCALE GENOMIC DNA]</scope>
    <source>
        <strain evidence="15 16">CIP104813</strain>
    </source>
</reference>
<accession>A0A1X6WUW7</accession>
<dbReference type="CDD" id="cd07182">
    <property type="entry name" value="RNase_HII_bacteria_HII_like"/>
    <property type="match status" value="1"/>
</dbReference>
<gene>
    <name evidence="15" type="ORF">FM110_03040</name>
</gene>
<dbReference type="EMBL" id="FWFG01000027">
    <property type="protein sequence ID" value="SLM89126.1"/>
    <property type="molecule type" value="Genomic_DNA"/>
</dbReference>
<comment type="cofactor">
    <cofactor evidence="2">
        <name>Mg(2+)</name>
        <dbReference type="ChEBI" id="CHEBI:18420"/>
    </cofactor>
</comment>
<dbReference type="PROSITE" id="PS51975">
    <property type="entry name" value="RNASE_H_2"/>
    <property type="match status" value="1"/>
</dbReference>
<dbReference type="NCBIfam" id="NF000595">
    <property type="entry name" value="PRK00015.1-3"/>
    <property type="match status" value="1"/>
</dbReference>
<evidence type="ECO:0000256" key="12">
    <source>
        <dbReference type="PROSITE-ProRule" id="PRU01319"/>
    </source>
</evidence>
<evidence type="ECO:0000256" key="11">
    <source>
        <dbReference type="ARBA" id="ARBA00023211"/>
    </source>
</evidence>
<dbReference type="InterPro" id="IPR024567">
    <property type="entry name" value="RNase_HII/HIII_dom"/>
</dbReference>
<comment type="similarity">
    <text evidence="5 13">Belongs to the RNase HII family.</text>
</comment>
<evidence type="ECO:0000256" key="1">
    <source>
        <dbReference type="ARBA" id="ARBA00000077"/>
    </source>
</evidence>
<dbReference type="PANTHER" id="PTHR10954">
    <property type="entry name" value="RIBONUCLEASE H2 SUBUNIT A"/>
    <property type="match status" value="1"/>
</dbReference>
<dbReference type="GO" id="GO:0043137">
    <property type="term" value="P:DNA replication, removal of RNA primer"/>
    <property type="evidence" value="ECO:0007669"/>
    <property type="project" value="TreeGrafter"/>
</dbReference>
<keyword evidence="7 12" id="KW-0540">Nuclease</keyword>
<dbReference type="Gene3D" id="3.30.420.10">
    <property type="entry name" value="Ribonuclease H-like superfamily/Ribonuclease H"/>
    <property type="match status" value="1"/>
</dbReference>
<dbReference type="InterPro" id="IPR036397">
    <property type="entry name" value="RNaseH_sf"/>
</dbReference>
<dbReference type="GO" id="GO:0003723">
    <property type="term" value="F:RNA binding"/>
    <property type="evidence" value="ECO:0007669"/>
    <property type="project" value="UniProtKB-UniRule"/>
</dbReference>
<evidence type="ECO:0000256" key="6">
    <source>
        <dbReference type="ARBA" id="ARBA00022490"/>
    </source>
</evidence>
<comment type="cofactor">
    <cofactor evidence="12">
        <name>Mn(2+)</name>
        <dbReference type="ChEBI" id="CHEBI:29035"/>
    </cofactor>
    <cofactor evidence="12">
        <name>Mg(2+)</name>
        <dbReference type="ChEBI" id="CHEBI:18420"/>
    </cofactor>
    <text evidence="12">Manganese or magnesium. Binds 1 divalent metal ion per monomer in the absence of substrate. May bind a second metal ion after substrate binding.</text>
</comment>
<dbReference type="AlphaFoldDB" id="A0A1X6WUW7"/>